<dbReference type="GO" id="GO:0030091">
    <property type="term" value="P:protein repair"/>
    <property type="evidence" value="ECO:0007669"/>
    <property type="project" value="InterPro"/>
</dbReference>
<dbReference type="InterPro" id="IPR028427">
    <property type="entry name" value="Met_Sox_Rdtase_MsrB"/>
</dbReference>
<keyword evidence="9" id="KW-1185">Reference proteome</keyword>
<feature type="domain" description="MsrB" evidence="7">
    <location>
        <begin position="1"/>
        <end position="117"/>
    </location>
</feature>
<evidence type="ECO:0000256" key="2">
    <source>
        <dbReference type="ARBA" id="ARBA00012499"/>
    </source>
</evidence>
<gene>
    <name evidence="8" type="ordered locus">LI0120</name>
</gene>
<dbReference type="NCBIfam" id="NF004036">
    <property type="entry name" value="PRK05508.1"/>
    <property type="match status" value="1"/>
</dbReference>
<evidence type="ECO:0000313" key="9">
    <source>
        <dbReference type="Proteomes" id="UP000002430"/>
    </source>
</evidence>
<dbReference type="PANTHER" id="PTHR46081">
    <property type="entry name" value="PEPTIDE METHIONINE SULFOXIDE REDUCTASE 2"/>
    <property type="match status" value="1"/>
</dbReference>
<evidence type="ECO:0000313" key="8">
    <source>
        <dbReference type="EMBL" id="CAJ54176.1"/>
    </source>
</evidence>
<keyword evidence="3" id="KW-0479">Metal-binding</keyword>
<dbReference type="GO" id="GO:0006979">
    <property type="term" value="P:response to oxidative stress"/>
    <property type="evidence" value="ECO:0007669"/>
    <property type="project" value="InterPro"/>
</dbReference>
<sequence length="135" mass="15147">MKPLSDKEAWIILHKGTEPPFSGKYVNHKEEGTYICRQCGAVLFNSKDKFDSGCGWPSFDDTIPNAVKQLPDADGYRTEIVCSTCNGHLGHVFEGENFTQKNVRHCVNSLSLLFEPSIELSQNKNHTNGEQTENE</sequence>
<organism evidence="8 9">
    <name type="scientific">Lawsonia intracellularis (strain PHE/MN1-00)</name>
    <dbReference type="NCBI Taxonomy" id="363253"/>
    <lineage>
        <taxon>Bacteria</taxon>
        <taxon>Pseudomonadati</taxon>
        <taxon>Thermodesulfobacteriota</taxon>
        <taxon>Desulfovibrionia</taxon>
        <taxon>Desulfovibrionales</taxon>
        <taxon>Desulfovibrionaceae</taxon>
        <taxon>Lawsonia</taxon>
    </lineage>
</organism>
<dbReference type="RefSeq" id="WP_011526203.1">
    <property type="nucleotide sequence ID" value="NC_008011.1"/>
</dbReference>
<keyword evidence="5" id="KW-0560">Oxidoreductase</keyword>
<evidence type="ECO:0000256" key="1">
    <source>
        <dbReference type="ARBA" id="ARBA00001947"/>
    </source>
</evidence>
<dbReference type="STRING" id="363253.LI0120"/>
<dbReference type="HOGENOM" id="CLU_031040_8_5_7"/>
<dbReference type="SUPFAM" id="SSF51316">
    <property type="entry name" value="Mss4-like"/>
    <property type="match status" value="1"/>
</dbReference>
<comment type="catalytic activity">
    <reaction evidence="6">
        <text>L-methionyl-[protein] + [thioredoxin]-disulfide + H2O = L-methionyl-(R)-S-oxide-[protein] + [thioredoxin]-dithiol</text>
        <dbReference type="Rhea" id="RHEA:24164"/>
        <dbReference type="Rhea" id="RHEA-COMP:10698"/>
        <dbReference type="Rhea" id="RHEA-COMP:10700"/>
        <dbReference type="Rhea" id="RHEA-COMP:12313"/>
        <dbReference type="Rhea" id="RHEA-COMP:12314"/>
        <dbReference type="ChEBI" id="CHEBI:15377"/>
        <dbReference type="ChEBI" id="CHEBI:16044"/>
        <dbReference type="ChEBI" id="CHEBI:29950"/>
        <dbReference type="ChEBI" id="CHEBI:45764"/>
        <dbReference type="ChEBI" id="CHEBI:50058"/>
        <dbReference type="EC" id="1.8.4.12"/>
    </reaction>
</comment>
<name>Q1MS49_LAWIP</name>
<dbReference type="EMBL" id="AM180252">
    <property type="protein sequence ID" value="CAJ54176.1"/>
    <property type="molecule type" value="Genomic_DNA"/>
</dbReference>
<dbReference type="eggNOG" id="COG0229">
    <property type="taxonomic scope" value="Bacteria"/>
</dbReference>
<dbReference type="InterPro" id="IPR011057">
    <property type="entry name" value="Mss4-like_sf"/>
</dbReference>
<evidence type="ECO:0000256" key="3">
    <source>
        <dbReference type="ARBA" id="ARBA00022723"/>
    </source>
</evidence>
<protein>
    <recommendedName>
        <fullName evidence="2">peptide-methionine (R)-S-oxide reductase</fullName>
        <ecNumber evidence="2">1.8.4.12</ecNumber>
    </recommendedName>
</protein>
<dbReference type="PROSITE" id="PS51790">
    <property type="entry name" value="MSRB"/>
    <property type="match status" value="1"/>
</dbReference>
<dbReference type="AlphaFoldDB" id="Q1MS49"/>
<dbReference type="OrthoDB" id="4174719at2"/>
<keyword evidence="4" id="KW-0862">Zinc</keyword>
<dbReference type="PANTHER" id="PTHR46081:SF8">
    <property type="entry name" value="PEPTIDE METHIONINE SULFOXIDE REDUCTASE 2"/>
    <property type="match status" value="1"/>
</dbReference>
<evidence type="ECO:0000256" key="4">
    <source>
        <dbReference type="ARBA" id="ARBA00022833"/>
    </source>
</evidence>
<comment type="cofactor">
    <cofactor evidence="1">
        <name>Zn(2+)</name>
        <dbReference type="ChEBI" id="CHEBI:29105"/>
    </cofactor>
</comment>
<dbReference type="Gene3D" id="2.170.150.20">
    <property type="entry name" value="Peptide methionine sulfoxide reductase"/>
    <property type="match status" value="1"/>
</dbReference>
<dbReference type="EC" id="1.8.4.12" evidence="2"/>
<dbReference type="Pfam" id="PF01641">
    <property type="entry name" value="SelR"/>
    <property type="match status" value="1"/>
</dbReference>
<dbReference type="NCBIfam" id="TIGR00357">
    <property type="entry name" value="peptide-methionine (R)-S-oxide reductase MsrB"/>
    <property type="match status" value="1"/>
</dbReference>
<dbReference type="Proteomes" id="UP000002430">
    <property type="component" value="Chromosome"/>
</dbReference>
<accession>Q1MS49</accession>
<dbReference type="KEGG" id="lip:LI0120"/>
<evidence type="ECO:0000259" key="7">
    <source>
        <dbReference type="PROSITE" id="PS51790"/>
    </source>
</evidence>
<proteinExistence type="predicted"/>
<evidence type="ECO:0000256" key="5">
    <source>
        <dbReference type="ARBA" id="ARBA00023002"/>
    </source>
</evidence>
<evidence type="ECO:0000256" key="6">
    <source>
        <dbReference type="ARBA" id="ARBA00048488"/>
    </source>
</evidence>
<dbReference type="InterPro" id="IPR002579">
    <property type="entry name" value="Met_Sox_Rdtase_MsrB_dom"/>
</dbReference>
<dbReference type="GO" id="GO:0046872">
    <property type="term" value="F:metal ion binding"/>
    <property type="evidence" value="ECO:0007669"/>
    <property type="project" value="UniProtKB-KW"/>
</dbReference>
<dbReference type="GO" id="GO:0033743">
    <property type="term" value="F:peptide-methionine (R)-S-oxide reductase activity"/>
    <property type="evidence" value="ECO:0007669"/>
    <property type="project" value="UniProtKB-EC"/>
</dbReference>
<reference evidence="8 9" key="1">
    <citation type="submission" date="2005-11" db="EMBL/GenBank/DDBJ databases">
        <title>The complete genome sequence of Lawsonia intracellularis: the causative agent of proliferative enteropathy.</title>
        <authorList>
            <person name="Kaur K."/>
            <person name="Zhang Q."/>
            <person name="Beckler D."/>
            <person name="Munir S."/>
            <person name="Li L."/>
            <person name="Kinsley K."/>
            <person name="Herron L."/>
            <person name="Peterson A."/>
            <person name="May B."/>
            <person name="Singh S."/>
            <person name="Gebhart C."/>
            <person name="Kapur V."/>
        </authorList>
    </citation>
    <scope>NUCLEOTIDE SEQUENCE [LARGE SCALE GENOMIC DNA]</scope>
    <source>
        <strain evidence="8 9">PHE/MN1-00</strain>
    </source>
</reference>